<reference evidence="1 2" key="1">
    <citation type="submission" date="2013-06" db="EMBL/GenBank/DDBJ databases">
        <title>Draft genome sequence of Thauera terpenica.</title>
        <authorList>
            <person name="Liu B."/>
            <person name="Frostegard A.H."/>
            <person name="Shapleigh J.P."/>
        </authorList>
    </citation>
    <scope>NUCLEOTIDE SEQUENCE [LARGE SCALE GENOMIC DNA]</scope>
    <source>
        <strain evidence="1 2">58Eu</strain>
    </source>
</reference>
<gene>
    <name evidence="1" type="ORF">M622_01510</name>
</gene>
<sequence>MKQAQTGEHERAAANATLLAVMRRMASPLRHDLAGALLIPSLRLQMLRRQLGAATLARERLQAMVDEVIAALDAVRKTQVEACGWLEQSDDTPVALDGALAAAMATFNLFFSARGIGLELRDSGAPQSLSYPAQALRLLLHAGFFLALDHAPRASTLVVECTANAGGARLSWHFEADKAAEGGPHADVPHADIETARDRLTPSGVAALCRIFGARFESDSAHATALGTLALPAALGIPALSESSDAGLGAG</sequence>
<dbReference type="PATRIC" id="fig|1348657.5.peg.307"/>
<accession>S9ZJB5</accession>
<dbReference type="STRING" id="1348657.M622_01510"/>
<dbReference type="EMBL" id="ATJV01000001">
    <property type="protein sequence ID" value="EPZ17475.1"/>
    <property type="molecule type" value="Genomic_DNA"/>
</dbReference>
<keyword evidence="2" id="KW-1185">Reference proteome</keyword>
<protein>
    <submittedName>
        <fullName evidence="1">Uncharacterized protein</fullName>
    </submittedName>
</protein>
<proteinExistence type="predicted"/>
<dbReference type="OrthoDB" id="9865708at2"/>
<dbReference type="Proteomes" id="UP000015455">
    <property type="component" value="Unassembled WGS sequence"/>
</dbReference>
<organism evidence="1 2">
    <name type="scientific">Thauera terpenica 58Eu</name>
    <dbReference type="NCBI Taxonomy" id="1348657"/>
    <lineage>
        <taxon>Bacteria</taxon>
        <taxon>Pseudomonadati</taxon>
        <taxon>Pseudomonadota</taxon>
        <taxon>Betaproteobacteria</taxon>
        <taxon>Rhodocyclales</taxon>
        <taxon>Zoogloeaceae</taxon>
        <taxon>Thauera</taxon>
    </lineage>
</organism>
<dbReference type="RefSeq" id="WP_021247764.1">
    <property type="nucleotide sequence ID" value="NZ_ATJV01000001.1"/>
</dbReference>
<evidence type="ECO:0000313" key="1">
    <source>
        <dbReference type="EMBL" id="EPZ17475.1"/>
    </source>
</evidence>
<dbReference type="AlphaFoldDB" id="S9ZJB5"/>
<comment type="caution">
    <text evidence="1">The sequence shown here is derived from an EMBL/GenBank/DDBJ whole genome shotgun (WGS) entry which is preliminary data.</text>
</comment>
<name>S9ZJB5_9RHOO</name>
<evidence type="ECO:0000313" key="2">
    <source>
        <dbReference type="Proteomes" id="UP000015455"/>
    </source>
</evidence>